<dbReference type="InterPro" id="IPR050183">
    <property type="entry name" value="DsbB"/>
</dbReference>
<dbReference type="Gene3D" id="1.20.1550.10">
    <property type="entry name" value="DsbB-like"/>
    <property type="match status" value="1"/>
</dbReference>
<dbReference type="Proteomes" id="UP000548632">
    <property type="component" value="Unassembled WGS sequence"/>
</dbReference>
<comment type="subcellular location">
    <subcellularLocation>
        <location evidence="1">Cell membrane</location>
        <topology evidence="1">Multi-pass membrane protein</topology>
    </subcellularLocation>
</comment>
<evidence type="ECO:0000313" key="9">
    <source>
        <dbReference type="EMBL" id="MBB1127274.1"/>
    </source>
</evidence>
<feature type="transmembrane region" description="Helical" evidence="8">
    <location>
        <begin position="72"/>
        <end position="89"/>
    </location>
</feature>
<feature type="transmembrane region" description="Helical" evidence="8">
    <location>
        <begin position="46"/>
        <end position="65"/>
    </location>
</feature>
<evidence type="ECO:0000256" key="8">
    <source>
        <dbReference type="SAM" id="Phobius"/>
    </source>
</evidence>
<dbReference type="PANTHER" id="PTHR36570:SF3">
    <property type="entry name" value="DISULFIDE BOND FORMATION PROTEIN B"/>
    <property type="match status" value="1"/>
</dbReference>
<name>A0A839HFU0_9GAMM</name>
<evidence type="ECO:0000256" key="7">
    <source>
        <dbReference type="ARBA" id="ARBA00023284"/>
    </source>
</evidence>
<evidence type="ECO:0000256" key="4">
    <source>
        <dbReference type="ARBA" id="ARBA00022982"/>
    </source>
</evidence>
<dbReference type="PANTHER" id="PTHR36570">
    <property type="entry name" value="DISULFIDE BOND FORMATION PROTEIN B"/>
    <property type="match status" value="1"/>
</dbReference>
<gene>
    <name evidence="9" type="ORF">HUK38_13735</name>
</gene>
<dbReference type="GO" id="GO:0006457">
    <property type="term" value="P:protein folding"/>
    <property type="evidence" value="ECO:0007669"/>
    <property type="project" value="InterPro"/>
</dbReference>
<evidence type="ECO:0000313" key="10">
    <source>
        <dbReference type="Proteomes" id="UP000548632"/>
    </source>
</evidence>
<keyword evidence="3 8" id="KW-0812">Transmembrane</keyword>
<keyword evidence="2" id="KW-1003">Cell membrane</keyword>
<evidence type="ECO:0000256" key="2">
    <source>
        <dbReference type="ARBA" id="ARBA00022475"/>
    </source>
</evidence>
<evidence type="ECO:0000256" key="5">
    <source>
        <dbReference type="ARBA" id="ARBA00022989"/>
    </source>
</evidence>
<evidence type="ECO:0000256" key="3">
    <source>
        <dbReference type="ARBA" id="ARBA00022692"/>
    </source>
</evidence>
<accession>A0A839HFU0</accession>
<dbReference type="EMBL" id="JABVCQ010000045">
    <property type="protein sequence ID" value="MBB1127274.1"/>
    <property type="molecule type" value="Genomic_DNA"/>
</dbReference>
<evidence type="ECO:0000256" key="6">
    <source>
        <dbReference type="ARBA" id="ARBA00023136"/>
    </source>
</evidence>
<dbReference type="InterPro" id="IPR003752">
    <property type="entry name" value="DiS_bond_form_DsbB/BdbC"/>
</dbReference>
<keyword evidence="5 8" id="KW-1133">Transmembrane helix</keyword>
<keyword evidence="10" id="KW-1185">Reference proteome</keyword>
<comment type="caution">
    <text evidence="9">The sequence shown here is derived from an EMBL/GenBank/DDBJ whole genome shotgun (WGS) entry which is preliminary data.</text>
</comment>
<sequence>MHVLLLSIQRHLWLVLTITSGMVVTISLILPAVFNLEPCYLCIFQRLLWIIMTGLGMIALFGHNAITFAGRLFIFFAGMGISAAGYQSWLQWQPIAETSCVGSTPGLIDRLVEWLGEQLPALFLATGFCEDAALFILGFSLANWAFIMFMLALIGALIALHQAPISNRIN</sequence>
<dbReference type="GO" id="GO:0005886">
    <property type="term" value="C:plasma membrane"/>
    <property type="evidence" value="ECO:0007669"/>
    <property type="project" value="UniProtKB-SubCell"/>
</dbReference>
<evidence type="ECO:0000256" key="1">
    <source>
        <dbReference type="ARBA" id="ARBA00004651"/>
    </source>
</evidence>
<keyword evidence="7" id="KW-0676">Redox-active center</keyword>
<dbReference type="AlphaFoldDB" id="A0A839HFU0"/>
<keyword evidence="4" id="KW-0249">Electron transport</keyword>
<feature type="transmembrane region" description="Helical" evidence="8">
    <location>
        <begin position="132"/>
        <end position="160"/>
    </location>
</feature>
<keyword evidence="4" id="KW-0813">Transport</keyword>
<organism evidence="9 10">
    <name type="scientific">Thiospirillum jenense</name>
    <dbReference type="NCBI Taxonomy" id="1653858"/>
    <lineage>
        <taxon>Bacteria</taxon>
        <taxon>Pseudomonadati</taxon>
        <taxon>Pseudomonadota</taxon>
        <taxon>Gammaproteobacteria</taxon>
        <taxon>Chromatiales</taxon>
        <taxon>Chromatiaceae</taxon>
        <taxon>Thiospirillum</taxon>
    </lineage>
</organism>
<dbReference type="SUPFAM" id="SSF158442">
    <property type="entry name" value="DsbB-like"/>
    <property type="match status" value="1"/>
</dbReference>
<proteinExistence type="predicted"/>
<dbReference type="GO" id="GO:0015035">
    <property type="term" value="F:protein-disulfide reductase activity"/>
    <property type="evidence" value="ECO:0007669"/>
    <property type="project" value="InterPro"/>
</dbReference>
<dbReference type="RefSeq" id="WP_182584902.1">
    <property type="nucleotide sequence ID" value="NZ_JABVCQ010000045.1"/>
</dbReference>
<dbReference type="Pfam" id="PF02600">
    <property type="entry name" value="DsbB"/>
    <property type="match status" value="1"/>
</dbReference>
<dbReference type="InterPro" id="IPR023380">
    <property type="entry name" value="DsbB-like_sf"/>
</dbReference>
<feature type="transmembrane region" description="Helical" evidence="8">
    <location>
        <begin position="12"/>
        <end position="34"/>
    </location>
</feature>
<keyword evidence="6 8" id="KW-0472">Membrane</keyword>
<protein>
    <submittedName>
        <fullName evidence="9">Disulfide bond formation protein B</fullName>
    </submittedName>
</protein>
<reference evidence="9 10" key="1">
    <citation type="journal article" date="2020" name="Arch. Microbiol.">
        <title>The genome sequence of the giant phototrophic gammaproteobacterium Thiospirillum jenense gives insight into its physiological properties and phylogenetic relationships.</title>
        <authorList>
            <person name="Imhoff J.F."/>
            <person name="Meyer T.E."/>
            <person name="Kyndt J.A."/>
        </authorList>
    </citation>
    <scope>NUCLEOTIDE SEQUENCE [LARGE SCALE GENOMIC DNA]</scope>
    <source>
        <strain evidence="9 10">DSM 216</strain>
    </source>
</reference>